<name>A0A0L0VF41_9BASI</name>
<dbReference type="AlphaFoldDB" id="A0A0L0VF41"/>
<accession>A0A0L0VF41</accession>
<evidence type="ECO:0000259" key="1">
    <source>
        <dbReference type="PROSITE" id="PS50802"/>
    </source>
</evidence>
<keyword evidence="3" id="KW-1185">Reference proteome</keyword>
<dbReference type="PROSITE" id="PS50802">
    <property type="entry name" value="OTU"/>
    <property type="match status" value="1"/>
</dbReference>
<proteinExistence type="predicted"/>
<organism evidence="2 3">
    <name type="scientific">Puccinia striiformis f. sp. tritici PST-78</name>
    <dbReference type="NCBI Taxonomy" id="1165861"/>
    <lineage>
        <taxon>Eukaryota</taxon>
        <taxon>Fungi</taxon>
        <taxon>Dikarya</taxon>
        <taxon>Basidiomycota</taxon>
        <taxon>Pucciniomycotina</taxon>
        <taxon>Pucciniomycetes</taxon>
        <taxon>Pucciniales</taxon>
        <taxon>Pucciniaceae</taxon>
        <taxon>Puccinia</taxon>
    </lineage>
</organism>
<dbReference type="InterPro" id="IPR003323">
    <property type="entry name" value="OTU_dom"/>
</dbReference>
<comment type="caution">
    <text evidence="2">The sequence shown here is derived from an EMBL/GenBank/DDBJ whole genome shotgun (WGS) entry which is preliminary data.</text>
</comment>
<evidence type="ECO:0000313" key="2">
    <source>
        <dbReference type="EMBL" id="KNE97895.1"/>
    </source>
</evidence>
<feature type="domain" description="OTU" evidence="1">
    <location>
        <begin position="46"/>
        <end position="72"/>
    </location>
</feature>
<reference evidence="3" key="1">
    <citation type="submission" date="2014-03" db="EMBL/GenBank/DDBJ databases">
        <title>The Genome Sequence of Puccinia striiformis f. sp. tritici PST-78.</title>
        <authorList>
            <consortium name="The Broad Institute Genome Sequencing Platform"/>
            <person name="Cuomo C."/>
            <person name="Hulbert S."/>
            <person name="Chen X."/>
            <person name="Walker B."/>
            <person name="Young S.K."/>
            <person name="Zeng Q."/>
            <person name="Gargeya S."/>
            <person name="Fitzgerald M."/>
            <person name="Haas B."/>
            <person name="Abouelleil A."/>
            <person name="Alvarado L."/>
            <person name="Arachchi H.M."/>
            <person name="Berlin A.M."/>
            <person name="Chapman S.B."/>
            <person name="Goldberg J."/>
            <person name="Griggs A."/>
            <person name="Gujja S."/>
            <person name="Hansen M."/>
            <person name="Howarth C."/>
            <person name="Imamovic A."/>
            <person name="Larimer J."/>
            <person name="McCowan C."/>
            <person name="Montmayeur A."/>
            <person name="Murphy C."/>
            <person name="Neiman D."/>
            <person name="Pearson M."/>
            <person name="Priest M."/>
            <person name="Roberts A."/>
            <person name="Saif S."/>
            <person name="Shea T."/>
            <person name="Sisk P."/>
            <person name="Sykes S."/>
            <person name="Wortman J."/>
            <person name="Nusbaum C."/>
            <person name="Birren B."/>
        </authorList>
    </citation>
    <scope>NUCLEOTIDE SEQUENCE [LARGE SCALE GENOMIC DNA]</scope>
    <source>
        <strain evidence="3">race PST-78</strain>
    </source>
</reference>
<sequence>MTASSDTVPPTIVDILASYSVGDHVEVEVYKKKNNIRPTSLIRHISTISDVEGDGNCGFRAAAVSMGQNSNK</sequence>
<gene>
    <name evidence="2" type="ORF">PSTG_08917</name>
</gene>
<protein>
    <recommendedName>
        <fullName evidence="1">OTU domain-containing protein</fullName>
    </recommendedName>
</protein>
<dbReference type="Proteomes" id="UP000054564">
    <property type="component" value="Unassembled WGS sequence"/>
</dbReference>
<evidence type="ECO:0000313" key="3">
    <source>
        <dbReference type="Proteomes" id="UP000054564"/>
    </source>
</evidence>
<dbReference type="EMBL" id="AJIL01000063">
    <property type="protein sequence ID" value="KNE97895.1"/>
    <property type="molecule type" value="Genomic_DNA"/>
</dbReference>